<keyword evidence="1" id="KW-1133">Transmembrane helix</keyword>
<keyword evidence="1" id="KW-0472">Membrane</keyword>
<gene>
    <name evidence="3" type="ORF">RDV89_18075</name>
</gene>
<evidence type="ECO:0000259" key="2">
    <source>
        <dbReference type="Pfam" id="PF26604"/>
    </source>
</evidence>
<evidence type="ECO:0000313" key="3">
    <source>
        <dbReference type="EMBL" id="MDT9595002.1"/>
    </source>
</evidence>
<name>A0ABU3Q1U2_9ACTN</name>
<dbReference type="RefSeq" id="WP_315735336.1">
    <property type="nucleotide sequence ID" value="NZ_JAVYII010000009.1"/>
</dbReference>
<evidence type="ECO:0000256" key="1">
    <source>
        <dbReference type="SAM" id="Phobius"/>
    </source>
</evidence>
<organism evidence="3 4">
    <name type="scientific">Nocardioides imazamoxiresistens</name>
    <dbReference type="NCBI Taxonomy" id="3231893"/>
    <lineage>
        <taxon>Bacteria</taxon>
        <taxon>Bacillati</taxon>
        <taxon>Actinomycetota</taxon>
        <taxon>Actinomycetes</taxon>
        <taxon>Propionibacteriales</taxon>
        <taxon>Nocardioidaceae</taxon>
        <taxon>Nocardioides</taxon>
    </lineage>
</organism>
<evidence type="ECO:0000313" key="4">
    <source>
        <dbReference type="Proteomes" id="UP001268542"/>
    </source>
</evidence>
<comment type="caution">
    <text evidence="3">The sequence shown here is derived from an EMBL/GenBank/DDBJ whole genome shotgun (WGS) entry which is preliminary data.</text>
</comment>
<keyword evidence="4" id="KW-1185">Reference proteome</keyword>
<dbReference type="EMBL" id="JAVYII010000009">
    <property type="protein sequence ID" value="MDT9595002.1"/>
    <property type="molecule type" value="Genomic_DNA"/>
</dbReference>
<feature type="domain" description="CBU-0592-like" evidence="2">
    <location>
        <begin position="4"/>
        <end position="78"/>
    </location>
</feature>
<accession>A0ABU3Q1U2</accession>
<dbReference type="Pfam" id="PF26604">
    <property type="entry name" value="CBU_0592"/>
    <property type="match status" value="1"/>
</dbReference>
<feature type="transmembrane region" description="Helical" evidence="1">
    <location>
        <begin position="33"/>
        <end position="54"/>
    </location>
</feature>
<dbReference type="NCBIfam" id="NF047864">
    <property type="entry name" value="CBU_0592_membra"/>
    <property type="match status" value="1"/>
</dbReference>
<proteinExistence type="predicted"/>
<dbReference type="Proteomes" id="UP001268542">
    <property type="component" value="Unassembled WGS sequence"/>
</dbReference>
<protein>
    <recommendedName>
        <fullName evidence="2">CBU-0592-like domain-containing protein</fullName>
    </recommendedName>
</protein>
<keyword evidence="1" id="KW-0812">Transmembrane</keyword>
<sequence>MLAAVLGWTGTIAVLVAFTLHSSGRMSSMSLRYATLNFVGGIVGCVACAMYGALPAAFSNTVWAVVAGRSLVVALRERRAPWAATSAEERPLEADEAVLAA</sequence>
<reference evidence="3 4" key="1">
    <citation type="submission" date="2023-08" db="EMBL/GenBank/DDBJ databases">
        <title>Nocardioides seae sp. nov., a bacterium isolated from a soil.</title>
        <authorList>
            <person name="Wang X."/>
        </authorList>
    </citation>
    <scope>NUCLEOTIDE SEQUENCE [LARGE SCALE GENOMIC DNA]</scope>
    <source>
        <strain evidence="3 4">YZH12</strain>
    </source>
</reference>
<dbReference type="InterPro" id="IPR058058">
    <property type="entry name" value="CBU_0592-like"/>
</dbReference>